<proteinExistence type="predicted"/>
<protein>
    <submittedName>
        <fullName evidence="2">Uncharacterized protein</fullName>
    </submittedName>
</protein>
<dbReference type="AlphaFoldDB" id="A0A1Q9BZF4"/>
<comment type="caution">
    <text evidence="2">The sequence shown here is derived from an EMBL/GenBank/DDBJ whole genome shotgun (WGS) entry which is preliminary data.</text>
</comment>
<keyword evidence="3" id="KW-1185">Reference proteome</keyword>
<evidence type="ECO:0000256" key="1">
    <source>
        <dbReference type="SAM" id="MobiDB-lite"/>
    </source>
</evidence>
<dbReference type="OrthoDB" id="10360998at2759"/>
<name>A0A1Q9BZF4_SYMMI</name>
<dbReference type="EMBL" id="LSRX01002155">
    <property type="protein sequence ID" value="OLP76056.1"/>
    <property type="molecule type" value="Genomic_DNA"/>
</dbReference>
<gene>
    <name evidence="2" type="ORF">AK812_SmicGene44060</name>
</gene>
<feature type="region of interest" description="Disordered" evidence="1">
    <location>
        <begin position="24"/>
        <end position="43"/>
    </location>
</feature>
<accession>A0A1Q9BZF4</accession>
<sequence>MALAALATDPAASRVLSRASADHRLVEKKAETSPSPAPCSHSRLPEAHQLYSYGQREVGYAQELAVPQYNRGVAIVHDFVGPPPQLGRQIVHSDEAIQNSSWSHVGPMLRVHDGSYWSSKVATDAADFELKGAQWSQAVDVRGLQNAMAQRGMSRARQAEAKFHQLYKVRTGAHN</sequence>
<organism evidence="2 3">
    <name type="scientific">Symbiodinium microadriaticum</name>
    <name type="common">Dinoflagellate</name>
    <name type="synonym">Zooxanthella microadriatica</name>
    <dbReference type="NCBI Taxonomy" id="2951"/>
    <lineage>
        <taxon>Eukaryota</taxon>
        <taxon>Sar</taxon>
        <taxon>Alveolata</taxon>
        <taxon>Dinophyceae</taxon>
        <taxon>Suessiales</taxon>
        <taxon>Symbiodiniaceae</taxon>
        <taxon>Symbiodinium</taxon>
    </lineage>
</organism>
<reference evidence="2 3" key="1">
    <citation type="submission" date="2016-02" db="EMBL/GenBank/DDBJ databases">
        <title>Genome analysis of coral dinoflagellate symbionts highlights evolutionary adaptations to a symbiotic lifestyle.</title>
        <authorList>
            <person name="Aranda M."/>
            <person name="Li Y."/>
            <person name="Liew Y.J."/>
            <person name="Baumgarten S."/>
            <person name="Simakov O."/>
            <person name="Wilson M."/>
            <person name="Piel J."/>
            <person name="Ashoor H."/>
            <person name="Bougouffa S."/>
            <person name="Bajic V.B."/>
            <person name="Ryu T."/>
            <person name="Ravasi T."/>
            <person name="Bayer T."/>
            <person name="Micklem G."/>
            <person name="Kim H."/>
            <person name="Bhak J."/>
            <person name="Lajeunesse T.C."/>
            <person name="Voolstra C.R."/>
        </authorList>
    </citation>
    <scope>NUCLEOTIDE SEQUENCE [LARGE SCALE GENOMIC DNA]</scope>
    <source>
        <strain evidence="2 3">CCMP2467</strain>
    </source>
</reference>
<evidence type="ECO:0000313" key="3">
    <source>
        <dbReference type="Proteomes" id="UP000186817"/>
    </source>
</evidence>
<dbReference type="Proteomes" id="UP000186817">
    <property type="component" value="Unassembled WGS sequence"/>
</dbReference>
<evidence type="ECO:0000313" key="2">
    <source>
        <dbReference type="EMBL" id="OLP76056.1"/>
    </source>
</evidence>